<feature type="compositionally biased region" description="Gly residues" evidence="1">
    <location>
        <begin position="10"/>
        <end position="23"/>
    </location>
</feature>
<proteinExistence type="predicted"/>
<gene>
    <name evidence="2" type="ORF">HaLaN_00065</name>
</gene>
<evidence type="ECO:0000313" key="3">
    <source>
        <dbReference type="Proteomes" id="UP000485058"/>
    </source>
</evidence>
<comment type="caution">
    <text evidence="2">The sequence shown here is derived from an EMBL/GenBank/DDBJ whole genome shotgun (WGS) entry which is preliminary data.</text>
</comment>
<organism evidence="2 3">
    <name type="scientific">Haematococcus lacustris</name>
    <name type="common">Green alga</name>
    <name type="synonym">Haematococcus pluvialis</name>
    <dbReference type="NCBI Taxonomy" id="44745"/>
    <lineage>
        <taxon>Eukaryota</taxon>
        <taxon>Viridiplantae</taxon>
        <taxon>Chlorophyta</taxon>
        <taxon>core chlorophytes</taxon>
        <taxon>Chlorophyceae</taxon>
        <taxon>CS clade</taxon>
        <taxon>Chlamydomonadales</taxon>
        <taxon>Haematococcaceae</taxon>
        <taxon>Haematococcus</taxon>
    </lineage>
</organism>
<feature type="compositionally biased region" description="Low complexity" evidence="1">
    <location>
        <begin position="44"/>
        <end position="57"/>
    </location>
</feature>
<sequence>MTALQARGQGVAGAGGQQAGGVPGPGPAAPSDQGHHRLRGSSTGLPPLAPGGRAPALEGHMDPVRVTQGAAQGGRGGPKVGGGGYGMEGEEAWAWAVRRVRKGEP</sequence>
<keyword evidence="3" id="KW-1185">Reference proteome</keyword>
<feature type="compositionally biased region" description="Gly residues" evidence="1">
    <location>
        <begin position="71"/>
        <end position="87"/>
    </location>
</feature>
<evidence type="ECO:0000313" key="2">
    <source>
        <dbReference type="EMBL" id="GFH05581.1"/>
    </source>
</evidence>
<evidence type="ECO:0000256" key="1">
    <source>
        <dbReference type="SAM" id="MobiDB-lite"/>
    </source>
</evidence>
<dbReference type="EMBL" id="BLLF01000002">
    <property type="protein sequence ID" value="GFH05581.1"/>
    <property type="molecule type" value="Genomic_DNA"/>
</dbReference>
<name>A0A699Y8I8_HAELA</name>
<feature type="region of interest" description="Disordered" evidence="1">
    <location>
        <begin position="1"/>
        <end position="87"/>
    </location>
</feature>
<dbReference type="AlphaFoldDB" id="A0A699Y8I8"/>
<accession>A0A699Y8I8</accession>
<protein>
    <submittedName>
        <fullName evidence="2">Uncharacterized protein</fullName>
    </submittedName>
</protein>
<reference evidence="2 3" key="1">
    <citation type="submission" date="2020-02" db="EMBL/GenBank/DDBJ databases">
        <title>Draft genome sequence of Haematococcus lacustris strain NIES-144.</title>
        <authorList>
            <person name="Morimoto D."/>
            <person name="Nakagawa S."/>
            <person name="Yoshida T."/>
            <person name="Sawayama S."/>
        </authorList>
    </citation>
    <scope>NUCLEOTIDE SEQUENCE [LARGE SCALE GENOMIC DNA]</scope>
    <source>
        <strain evidence="2 3">NIES-144</strain>
    </source>
</reference>
<dbReference type="Proteomes" id="UP000485058">
    <property type="component" value="Unassembled WGS sequence"/>
</dbReference>